<dbReference type="InterPro" id="IPR029058">
    <property type="entry name" value="AB_hydrolase_fold"/>
</dbReference>
<evidence type="ECO:0000313" key="3">
    <source>
        <dbReference type="Proteomes" id="UP001500454"/>
    </source>
</evidence>
<reference evidence="3" key="1">
    <citation type="journal article" date="2019" name="Int. J. Syst. Evol. Microbiol.">
        <title>The Global Catalogue of Microorganisms (GCM) 10K type strain sequencing project: providing services to taxonomists for standard genome sequencing and annotation.</title>
        <authorList>
            <consortium name="The Broad Institute Genomics Platform"/>
            <consortium name="The Broad Institute Genome Sequencing Center for Infectious Disease"/>
            <person name="Wu L."/>
            <person name="Ma J."/>
        </authorList>
    </citation>
    <scope>NUCLEOTIDE SEQUENCE [LARGE SCALE GENOMIC DNA]</scope>
    <source>
        <strain evidence="3">JCM 17924</strain>
    </source>
</reference>
<comment type="caution">
    <text evidence="2">The sequence shown here is derived from an EMBL/GenBank/DDBJ whole genome shotgun (WGS) entry which is preliminary data.</text>
</comment>
<keyword evidence="3" id="KW-1185">Reference proteome</keyword>
<dbReference type="Gene3D" id="3.40.50.1820">
    <property type="entry name" value="alpha/beta hydrolase"/>
    <property type="match status" value="1"/>
</dbReference>
<sequence>MNDLSLRVLQFSGDGRLITSLKGLKRSERALFPHRSATTDASVYIHEMFASLRRQRPRHLVVFTHGGLVSFKAGMGRVVAIEQDERLKLWSASADTAFLYLNWNAGLLSTYGEHLVTNQGQVLPVRSFFEHGFSGFRRGMGLVAGNLLADVGRGVTRFPLNAKQYASDAPRMWPLATGNPATFYRFEPGLLLLDPASNNEPVDAVNLQSDNLLRAFIARPATAMPLSMDSALGNTSPFYNHFTQSMKWLPARAATVLLGEVIGRPAWRSMLRRTQTMYHRPMPRAALQPDSATSADKQLALRDAVQRASRREETVPYLFHPGLMLEFADSLEAYRQWRSRQPDATWASPLPTSPAHLGSSGKQKLRPQRPTITLIGHSMGAIVMSQLLEERRDQLQVDHIVYMAAACNLQDFRYKVVPYLQQRPQTLFYNLTLHPYSEVNENMLQGVLPAHFPPLRVPVDGSLLVAIDRLLIDPLTPMERTLGRWHNFVLATFDPGFVPEPMRRRVTLKAFGFGPSGSFGPQYHGDFDNVRLPKKGLPVYPHALWSREFREARIPSPK</sequence>
<dbReference type="EMBL" id="BAABHA010000003">
    <property type="protein sequence ID" value="GAA4379662.1"/>
    <property type="molecule type" value="Genomic_DNA"/>
</dbReference>
<dbReference type="RefSeq" id="WP_345223294.1">
    <property type="nucleotide sequence ID" value="NZ_BAABHA010000003.1"/>
</dbReference>
<dbReference type="Proteomes" id="UP001500454">
    <property type="component" value="Unassembled WGS sequence"/>
</dbReference>
<evidence type="ECO:0000313" key="2">
    <source>
        <dbReference type="EMBL" id="GAA4379662.1"/>
    </source>
</evidence>
<protein>
    <recommendedName>
        <fullName evidence="4">Alpha/beta hydrolase</fullName>
    </recommendedName>
</protein>
<gene>
    <name evidence="2" type="ORF">GCM10023186_17280</name>
</gene>
<name>A0ABP8IY15_9BACT</name>
<dbReference type="SUPFAM" id="SSF53474">
    <property type="entry name" value="alpha/beta-Hydrolases"/>
    <property type="match status" value="1"/>
</dbReference>
<accession>A0ABP8IY15</accession>
<evidence type="ECO:0000256" key="1">
    <source>
        <dbReference type="SAM" id="MobiDB-lite"/>
    </source>
</evidence>
<evidence type="ECO:0008006" key="4">
    <source>
        <dbReference type="Google" id="ProtNLM"/>
    </source>
</evidence>
<feature type="region of interest" description="Disordered" evidence="1">
    <location>
        <begin position="345"/>
        <end position="366"/>
    </location>
</feature>
<organism evidence="2 3">
    <name type="scientific">Hymenobacter koreensis</name>
    <dbReference type="NCBI Taxonomy" id="1084523"/>
    <lineage>
        <taxon>Bacteria</taxon>
        <taxon>Pseudomonadati</taxon>
        <taxon>Bacteroidota</taxon>
        <taxon>Cytophagia</taxon>
        <taxon>Cytophagales</taxon>
        <taxon>Hymenobacteraceae</taxon>
        <taxon>Hymenobacter</taxon>
    </lineage>
</organism>
<proteinExistence type="predicted"/>